<keyword evidence="5" id="KW-1003">Cell membrane</keyword>
<comment type="similarity">
    <text evidence="2">Belongs to the UppP family.</text>
</comment>
<evidence type="ECO:0000256" key="8">
    <source>
        <dbReference type="ARBA" id="ARBA00022989"/>
    </source>
</evidence>
<feature type="non-terminal residue" evidence="13">
    <location>
        <position position="1"/>
    </location>
</feature>
<evidence type="ECO:0000256" key="4">
    <source>
        <dbReference type="ARBA" id="ARBA00021581"/>
    </source>
</evidence>
<comment type="catalytic activity">
    <reaction evidence="11">
        <text>di-trans,octa-cis-undecaprenyl diphosphate + H2O = di-trans,octa-cis-undecaprenyl phosphate + phosphate + H(+)</text>
        <dbReference type="Rhea" id="RHEA:28094"/>
        <dbReference type="ChEBI" id="CHEBI:15377"/>
        <dbReference type="ChEBI" id="CHEBI:15378"/>
        <dbReference type="ChEBI" id="CHEBI:43474"/>
        <dbReference type="ChEBI" id="CHEBI:58405"/>
        <dbReference type="ChEBI" id="CHEBI:60392"/>
        <dbReference type="EC" id="3.6.1.27"/>
    </reaction>
</comment>
<protein>
    <recommendedName>
        <fullName evidence="4">Undecaprenyl-diphosphatase</fullName>
        <ecNumber evidence="3">3.6.1.27</ecNumber>
    </recommendedName>
    <alternativeName>
        <fullName evidence="10">Undecaprenyl pyrophosphate phosphatase</fullName>
    </alternativeName>
</protein>
<dbReference type="InterPro" id="IPR003824">
    <property type="entry name" value="UppP"/>
</dbReference>
<keyword evidence="6 12" id="KW-0812">Transmembrane</keyword>
<keyword evidence="7" id="KW-0378">Hydrolase</keyword>
<feature type="non-terminal residue" evidence="13">
    <location>
        <position position="160"/>
    </location>
</feature>
<dbReference type="GO" id="GO:0005886">
    <property type="term" value="C:plasma membrane"/>
    <property type="evidence" value="ECO:0007669"/>
    <property type="project" value="UniProtKB-SubCell"/>
</dbReference>
<reference evidence="13" key="1">
    <citation type="submission" date="2018-05" db="EMBL/GenBank/DDBJ databases">
        <authorList>
            <person name="Lanie J.A."/>
            <person name="Ng W.-L."/>
            <person name="Kazmierczak K.M."/>
            <person name="Andrzejewski T.M."/>
            <person name="Davidsen T.M."/>
            <person name="Wayne K.J."/>
            <person name="Tettelin H."/>
            <person name="Glass J.I."/>
            <person name="Rusch D."/>
            <person name="Podicherti R."/>
            <person name="Tsui H.-C.T."/>
            <person name="Winkler M.E."/>
        </authorList>
    </citation>
    <scope>NUCLEOTIDE SEQUENCE</scope>
</reference>
<accession>A0A383CG45</accession>
<keyword evidence="8 12" id="KW-1133">Transmembrane helix</keyword>
<proteinExistence type="inferred from homology"/>
<keyword evidence="9 12" id="KW-0472">Membrane</keyword>
<dbReference type="EC" id="3.6.1.27" evidence="3"/>
<evidence type="ECO:0000256" key="5">
    <source>
        <dbReference type="ARBA" id="ARBA00022475"/>
    </source>
</evidence>
<gene>
    <name evidence="13" type="ORF">METZ01_LOCUS483402</name>
</gene>
<evidence type="ECO:0000256" key="6">
    <source>
        <dbReference type="ARBA" id="ARBA00022692"/>
    </source>
</evidence>
<dbReference type="GO" id="GO:0050380">
    <property type="term" value="F:undecaprenyl-diphosphatase activity"/>
    <property type="evidence" value="ECO:0007669"/>
    <property type="project" value="UniProtKB-EC"/>
</dbReference>
<dbReference type="PANTHER" id="PTHR30622">
    <property type="entry name" value="UNDECAPRENYL-DIPHOSPHATASE"/>
    <property type="match status" value="1"/>
</dbReference>
<dbReference type="Pfam" id="PF02673">
    <property type="entry name" value="BacA"/>
    <property type="match status" value="1"/>
</dbReference>
<feature type="transmembrane region" description="Helical" evidence="12">
    <location>
        <begin position="36"/>
        <end position="56"/>
    </location>
</feature>
<evidence type="ECO:0000256" key="11">
    <source>
        <dbReference type="ARBA" id="ARBA00047594"/>
    </source>
</evidence>
<feature type="transmembrane region" description="Helical" evidence="12">
    <location>
        <begin position="84"/>
        <end position="102"/>
    </location>
</feature>
<comment type="subcellular location">
    <subcellularLocation>
        <location evidence="1">Cell membrane</location>
        <topology evidence="1">Multi-pass membrane protein</topology>
    </subcellularLocation>
</comment>
<organism evidence="13">
    <name type="scientific">marine metagenome</name>
    <dbReference type="NCBI Taxonomy" id="408172"/>
    <lineage>
        <taxon>unclassified sequences</taxon>
        <taxon>metagenomes</taxon>
        <taxon>ecological metagenomes</taxon>
    </lineage>
</organism>
<dbReference type="AlphaFoldDB" id="A0A383CG45"/>
<dbReference type="EMBL" id="UINC01208145">
    <property type="protein sequence ID" value="SVE30548.1"/>
    <property type="molecule type" value="Genomic_DNA"/>
</dbReference>
<name>A0A383CG45_9ZZZZ</name>
<evidence type="ECO:0000256" key="1">
    <source>
        <dbReference type="ARBA" id="ARBA00004651"/>
    </source>
</evidence>
<evidence type="ECO:0000256" key="7">
    <source>
        <dbReference type="ARBA" id="ARBA00022801"/>
    </source>
</evidence>
<evidence type="ECO:0000256" key="3">
    <source>
        <dbReference type="ARBA" id="ARBA00012374"/>
    </source>
</evidence>
<evidence type="ECO:0000256" key="10">
    <source>
        <dbReference type="ARBA" id="ARBA00032707"/>
    </source>
</evidence>
<evidence type="ECO:0000256" key="2">
    <source>
        <dbReference type="ARBA" id="ARBA00010621"/>
    </source>
</evidence>
<evidence type="ECO:0000256" key="12">
    <source>
        <dbReference type="SAM" id="Phobius"/>
    </source>
</evidence>
<evidence type="ECO:0000256" key="9">
    <source>
        <dbReference type="ARBA" id="ARBA00023136"/>
    </source>
</evidence>
<evidence type="ECO:0000313" key="13">
    <source>
        <dbReference type="EMBL" id="SVE30548.1"/>
    </source>
</evidence>
<sequence length="160" mass="17552">VVLGIVQGVTEFLPISSSAHLVLLPHWLGWSLDPRLVFVFDVLVQLGTILAVVVYFRSEIEAITVATLRGLWRRTPFESEDARMGLLLLLATVPATLAGLLFKDFFEEWFHNPRGVAALLLATALLLVLSERVGATMQKRVSGVGWLDGLLIGCFQALAI</sequence>
<feature type="transmembrane region" description="Helical" evidence="12">
    <location>
        <begin position="114"/>
        <end position="130"/>
    </location>
</feature>
<dbReference type="PANTHER" id="PTHR30622:SF4">
    <property type="entry name" value="UNDECAPRENYL-DIPHOSPHATASE"/>
    <property type="match status" value="1"/>
</dbReference>